<evidence type="ECO:0000313" key="3">
    <source>
        <dbReference type="EMBL" id="KAA5805448.1"/>
    </source>
</evidence>
<evidence type="ECO:0000313" key="4">
    <source>
        <dbReference type="Proteomes" id="UP000325122"/>
    </source>
</evidence>
<accession>A0A5M6ZQB7</accession>
<keyword evidence="4" id="KW-1185">Reference proteome</keyword>
<evidence type="ECO:0000259" key="2">
    <source>
        <dbReference type="Pfam" id="PF00535"/>
    </source>
</evidence>
<evidence type="ECO:0000256" key="1">
    <source>
        <dbReference type="SAM" id="Phobius"/>
    </source>
</evidence>
<dbReference type="GO" id="GO:0016740">
    <property type="term" value="F:transferase activity"/>
    <property type="evidence" value="ECO:0007669"/>
    <property type="project" value="UniProtKB-KW"/>
</dbReference>
<dbReference type="RefSeq" id="WP_150022480.1">
    <property type="nucleotide sequence ID" value="NZ_VWOJ01000001.1"/>
</dbReference>
<dbReference type="InterPro" id="IPR001173">
    <property type="entry name" value="Glyco_trans_2-like"/>
</dbReference>
<keyword evidence="1" id="KW-0472">Membrane</keyword>
<keyword evidence="3" id="KW-0808">Transferase</keyword>
<keyword evidence="1" id="KW-0812">Transmembrane</keyword>
<gene>
    <name evidence="3" type="ORF">F1654_05580</name>
</gene>
<feature type="transmembrane region" description="Helical" evidence="1">
    <location>
        <begin position="281"/>
        <end position="303"/>
    </location>
</feature>
<dbReference type="InterPro" id="IPR029044">
    <property type="entry name" value="Nucleotide-diphossugar_trans"/>
</dbReference>
<keyword evidence="1" id="KW-1133">Transmembrane helix</keyword>
<dbReference type="CDD" id="cd04186">
    <property type="entry name" value="GT_2_like_c"/>
    <property type="match status" value="1"/>
</dbReference>
<organism evidence="3 4">
    <name type="scientific">Alkalicaulis satelles</name>
    <dbReference type="NCBI Taxonomy" id="2609175"/>
    <lineage>
        <taxon>Bacteria</taxon>
        <taxon>Pseudomonadati</taxon>
        <taxon>Pseudomonadota</taxon>
        <taxon>Alphaproteobacteria</taxon>
        <taxon>Maricaulales</taxon>
        <taxon>Maricaulaceae</taxon>
        <taxon>Alkalicaulis</taxon>
    </lineage>
</organism>
<feature type="domain" description="Glycosyltransferase 2-like" evidence="2">
    <location>
        <begin position="26"/>
        <end position="154"/>
    </location>
</feature>
<dbReference type="EMBL" id="VWOJ01000001">
    <property type="protein sequence ID" value="KAA5805448.1"/>
    <property type="molecule type" value="Genomic_DNA"/>
</dbReference>
<dbReference type="SUPFAM" id="SSF53448">
    <property type="entry name" value="Nucleotide-diphospho-sugar transferases"/>
    <property type="match status" value="1"/>
</dbReference>
<dbReference type="Pfam" id="PF00535">
    <property type="entry name" value="Glycos_transf_2"/>
    <property type="match status" value="1"/>
</dbReference>
<protein>
    <submittedName>
        <fullName evidence="3">Glycosyltransferase family 2 protein</fullName>
    </submittedName>
</protein>
<reference evidence="3 4" key="1">
    <citation type="submission" date="2019-09" db="EMBL/GenBank/DDBJ databases">
        <authorList>
            <person name="Kevbrin V."/>
            <person name="Grouzdev D.S."/>
        </authorList>
    </citation>
    <scope>NUCLEOTIDE SEQUENCE [LARGE SCALE GENOMIC DNA]</scope>
    <source>
        <strain evidence="3 4">G-192</strain>
    </source>
</reference>
<sequence>MPEADGAPEGAAHKPGELHALTRQLSVIMVSYRTGPALFAAIEAALSARETAELVLVNHDNPRKTVLRLEALARANPKLRLIHSGGNLGFARGCNLGVEHASGDVFLFLNPDAILPPDAAARMMKTLDGLTEPAIVGARLTDPSGVEQRGGRRGELTLGSAFAGYLGLSRFVPFVRDVHREHEPLPETAEPSPVVSGAAMMFTRAGFEQLGGFDEGYFLHVEDIDICRRARDAGGQVMFEPRVSVLHYGSTSKASLFLVESWKARGLIRYFQTHSGAPGQVLAVVLGPFMWLALMARAVMVRLRQHVCGRLRRLAALKRLMKRRRNGR</sequence>
<dbReference type="PANTHER" id="PTHR43179:SF7">
    <property type="entry name" value="RHAMNOSYLTRANSFERASE WBBL"/>
    <property type="match status" value="1"/>
</dbReference>
<comment type="caution">
    <text evidence="3">The sequence shown here is derived from an EMBL/GenBank/DDBJ whole genome shotgun (WGS) entry which is preliminary data.</text>
</comment>
<name>A0A5M6ZQB7_9PROT</name>
<proteinExistence type="predicted"/>
<dbReference type="Gene3D" id="3.90.550.10">
    <property type="entry name" value="Spore Coat Polysaccharide Biosynthesis Protein SpsA, Chain A"/>
    <property type="match status" value="1"/>
</dbReference>
<dbReference type="PANTHER" id="PTHR43179">
    <property type="entry name" value="RHAMNOSYLTRANSFERASE WBBL"/>
    <property type="match status" value="1"/>
</dbReference>
<dbReference type="AlphaFoldDB" id="A0A5M6ZQB7"/>
<dbReference type="Proteomes" id="UP000325122">
    <property type="component" value="Unassembled WGS sequence"/>
</dbReference>